<dbReference type="GO" id="GO:0005737">
    <property type="term" value="C:cytoplasm"/>
    <property type="evidence" value="ECO:0007669"/>
    <property type="project" value="TreeGrafter"/>
</dbReference>
<evidence type="ECO:0000256" key="2">
    <source>
        <dbReference type="SAM" id="MobiDB-lite"/>
    </source>
</evidence>
<dbReference type="Proteomes" id="UP000053815">
    <property type="component" value="Unassembled WGS sequence"/>
</dbReference>
<dbReference type="EMBL" id="DF836321">
    <property type="protein sequence ID" value="GAN03024.1"/>
    <property type="molecule type" value="Genomic_DNA"/>
</dbReference>
<feature type="compositionally biased region" description="Polar residues" evidence="2">
    <location>
        <begin position="46"/>
        <end position="66"/>
    </location>
</feature>
<feature type="compositionally biased region" description="Low complexity" evidence="2">
    <location>
        <begin position="99"/>
        <end position="128"/>
    </location>
</feature>
<feature type="compositionally biased region" description="Basic residues" evidence="2">
    <location>
        <begin position="1"/>
        <end position="11"/>
    </location>
</feature>
<feature type="region of interest" description="Disordered" evidence="2">
    <location>
        <begin position="169"/>
        <end position="212"/>
    </location>
</feature>
<dbReference type="STRING" id="91626.A0A0C9M7L8"/>
<gene>
    <name evidence="3" type="ORF">MAM1_0032c02474</name>
</gene>
<feature type="compositionally biased region" description="Polar residues" evidence="2">
    <location>
        <begin position="171"/>
        <end position="180"/>
    </location>
</feature>
<dbReference type="InterPro" id="IPR006993">
    <property type="entry name" value="Glut_rich_SH3-bd"/>
</dbReference>
<dbReference type="Pfam" id="PF04908">
    <property type="entry name" value="SH3BGR"/>
    <property type="match status" value="1"/>
</dbReference>
<dbReference type="AlphaFoldDB" id="A0A0C9M7L8"/>
<organism evidence="3">
    <name type="scientific">Mucor ambiguus</name>
    <dbReference type="NCBI Taxonomy" id="91626"/>
    <lineage>
        <taxon>Eukaryota</taxon>
        <taxon>Fungi</taxon>
        <taxon>Fungi incertae sedis</taxon>
        <taxon>Mucoromycota</taxon>
        <taxon>Mucoromycotina</taxon>
        <taxon>Mucoromycetes</taxon>
        <taxon>Mucorales</taxon>
        <taxon>Mucorineae</taxon>
        <taxon>Mucoraceae</taxon>
        <taxon>Mucor</taxon>
    </lineage>
</organism>
<feature type="region of interest" description="Disordered" evidence="2">
    <location>
        <begin position="676"/>
        <end position="700"/>
    </location>
</feature>
<sequence>MVCLGPRKKEKKSNLLSPDDATTRGLKKGTSKLKTSKTNTSLAPSVASTAKKSPRSSLDTGNTKKTTLPRPSSRNSLLSNGRTPSPVQRATSPKPPSSSRPNSMVSVKSAASVASTTNNTRPTSRTPSHASTTKRFPITEMKEEVKGLKAKNEENLKLIADQKAELERLKQQLNQSSQVPATPDKEESVGQKEKTAERTDEELSLLKTKEEQLQQREKEIEELRIRLEEQQLSIPVSPPPAIVIQSEEHDNKAEILAQKEKLLEEKEAKLEEQKRLMEEKKPMIEEAALQLEALKSENLDAVNQLASKEKELEELRAMINNKPEEEHKEEDKKEALQKIEELNKQLEAQKKAHEESLRLHEEALAEKDILLKEQKEALESLIDNHEDEVRKLKTAQTSKILALKQKHKQDKLDLEKQVEQAKIEAENNPAAAVDIDEHLERMLHEFEQAEHTYAVQIQDLEQSHESELNHLQNDQKAQLNKLKRNQGLTRDSWTSRYLPTDAVSWPKPNTANMPKLRPTPSLVESKSKTLLRVLGNMPAYQKPEPVLTPLDPKKVQIYYSSVSGNAVIKRNQEQIQQLLKTNNIKFSLVDVASSEAARQYAKKCNNNGKAQGRIKDFPQLYVGGEYRGQYEDVVTAIDDGLLDDLLHAAEERQFTPEERAAIQKAELNEEMAGPMRALPPMETLPKLRPTKSTGKPVKTLKDYDEDEELLKALEMEFKNGNLNLDDL</sequence>
<name>A0A0C9M7L8_9FUNG</name>
<dbReference type="PANTHER" id="PTHR12232:SF0">
    <property type="entry name" value="THIOREDOXIN DOMAIN-CONTAINING PROTEIN"/>
    <property type="match status" value="1"/>
</dbReference>
<dbReference type="SUPFAM" id="SSF52833">
    <property type="entry name" value="Thioredoxin-like"/>
    <property type="match status" value="1"/>
</dbReference>
<reference evidence="3" key="1">
    <citation type="submission" date="2014-09" db="EMBL/GenBank/DDBJ databases">
        <title>Draft genome sequence of an oleaginous Mucoromycotina fungus Mucor ambiguus NBRC6742.</title>
        <authorList>
            <person name="Takeda I."/>
            <person name="Yamane N."/>
            <person name="Morita T."/>
            <person name="Tamano K."/>
            <person name="Machida M."/>
            <person name="Baker S."/>
            <person name="Koike H."/>
        </authorList>
    </citation>
    <scope>NUCLEOTIDE SEQUENCE</scope>
    <source>
        <strain evidence="3">NBRC 6742</strain>
    </source>
</reference>
<proteinExistence type="inferred from homology"/>
<feature type="compositionally biased region" description="Basic and acidic residues" evidence="2">
    <location>
        <begin position="140"/>
        <end position="154"/>
    </location>
</feature>
<feature type="compositionally biased region" description="Basic residues" evidence="2">
    <location>
        <begin position="25"/>
        <end position="35"/>
    </location>
</feature>
<dbReference type="InterPro" id="IPR036249">
    <property type="entry name" value="Thioredoxin-like_sf"/>
</dbReference>
<keyword evidence="4" id="KW-1185">Reference proteome</keyword>
<feature type="compositionally biased region" description="Low complexity" evidence="2">
    <location>
        <begin position="68"/>
        <end position="80"/>
    </location>
</feature>
<dbReference type="OrthoDB" id="9932926at2759"/>
<protein>
    <submittedName>
        <fullName evidence="3">Uncharacterized protein</fullName>
    </submittedName>
</protein>
<evidence type="ECO:0000256" key="1">
    <source>
        <dbReference type="ARBA" id="ARBA00007764"/>
    </source>
</evidence>
<feature type="compositionally biased region" description="Polar residues" evidence="2">
    <location>
        <begin position="81"/>
        <end position="91"/>
    </location>
</feature>
<evidence type="ECO:0000313" key="4">
    <source>
        <dbReference type="Proteomes" id="UP000053815"/>
    </source>
</evidence>
<dbReference type="PROSITE" id="PS51354">
    <property type="entry name" value="GLUTAREDOXIN_2"/>
    <property type="match status" value="1"/>
</dbReference>
<dbReference type="InterPro" id="IPR051033">
    <property type="entry name" value="SH3BGR"/>
</dbReference>
<comment type="similarity">
    <text evidence="1">Belongs to the SH3BGR family.</text>
</comment>
<accession>A0A0C9M7L8</accession>
<feature type="region of interest" description="Disordered" evidence="2">
    <location>
        <begin position="1"/>
        <end position="154"/>
    </location>
</feature>
<evidence type="ECO:0000313" key="3">
    <source>
        <dbReference type="EMBL" id="GAN03024.1"/>
    </source>
</evidence>
<dbReference type="PANTHER" id="PTHR12232">
    <property type="entry name" value="SH3 DOMAIN-BINDING GLUTAMIC ACID-RICH-LIKE PROTEIN"/>
    <property type="match status" value="1"/>
</dbReference>
<feature type="compositionally biased region" description="Basic and acidic residues" evidence="2">
    <location>
        <begin position="183"/>
        <end position="198"/>
    </location>
</feature>
<dbReference type="Gene3D" id="3.40.30.10">
    <property type="entry name" value="Glutaredoxin"/>
    <property type="match status" value="1"/>
</dbReference>